<comment type="caution">
    <text evidence="1">The sequence shown here is derived from an EMBL/GenBank/DDBJ whole genome shotgun (WGS) entry which is preliminary data.</text>
</comment>
<dbReference type="AlphaFoldDB" id="A0A392P852"/>
<sequence length="91" mass="10289">MASSGFSPLPIAVADMICMHYCHHFPVSRAWLNRSGSVSGTLVHRFDRRTRRVTPVFTSLFAYPVQQAVQPVRYSDSRSDRSGPDFKTMVL</sequence>
<dbReference type="Proteomes" id="UP000265520">
    <property type="component" value="Unassembled WGS sequence"/>
</dbReference>
<proteinExistence type="predicted"/>
<reference evidence="1 2" key="1">
    <citation type="journal article" date="2018" name="Front. Plant Sci.">
        <title>Red Clover (Trifolium pratense) and Zigzag Clover (T. medium) - A Picture of Genomic Similarities and Differences.</title>
        <authorList>
            <person name="Dluhosova J."/>
            <person name="Istvanek J."/>
            <person name="Nedelnik J."/>
            <person name="Repkova J."/>
        </authorList>
    </citation>
    <scope>NUCLEOTIDE SEQUENCE [LARGE SCALE GENOMIC DNA]</scope>
    <source>
        <strain evidence="2">cv. 10/8</strain>
        <tissue evidence="1">Leaf</tissue>
    </source>
</reference>
<evidence type="ECO:0000313" key="1">
    <source>
        <dbReference type="EMBL" id="MCI08301.1"/>
    </source>
</evidence>
<name>A0A392P852_9FABA</name>
<protein>
    <submittedName>
        <fullName evidence="1">Uncharacterized protein</fullName>
    </submittedName>
</protein>
<keyword evidence="2" id="KW-1185">Reference proteome</keyword>
<evidence type="ECO:0000313" key="2">
    <source>
        <dbReference type="Proteomes" id="UP000265520"/>
    </source>
</evidence>
<accession>A0A392P852</accession>
<organism evidence="1 2">
    <name type="scientific">Trifolium medium</name>
    <dbReference type="NCBI Taxonomy" id="97028"/>
    <lineage>
        <taxon>Eukaryota</taxon>
        <taxon>Viridiplantae</taxon>
        <taxon>Streptophyta</taxon>
        <taxon>Embryophyta</taxon>
        <taxon>Tracheophyta</taxon>
        <taxon>Spermatophyta</taxon>
        <taxon>Magnoliopsida</taxon>
        <taxon>eudicotyledons</taxon>
        <taxon>Gunneridae</taxon>
        <taxon>Pentapetalae</taxon>
        <taxon>rosids</taxon>
        <taxon>fabids</taxon>
        <taxon>Fabales</taxon>
        <taxon>Fabaceae</taxon>
        <taxon>Papilionoideae</taxon>
        <taxon>50 kb inversion clade</taxon>
        <taxon>NPAAA clade</taxon>
        <taxon>Hologalegina</taxon>
        <taxon>IRL clade</taxon>
        <taxon>Trifolieae</taxon>
        <taxon>Trifolium</taxon>
    </lineage>
</organism>
<dbReference type="EMBL" id="LXQA010068528">
    <property type="protein sequence ID" value="MCI08301.1"/>
    <property type="molecule type" value="Genomic_DNA"/>
</dbReference>